<evidence type="ECO:0000313" key="3">
    <source>
        <dbReference type="Proteomes" id="UP000001025"/>
    </source>
</evidence>
<dbReference type="STRING" id="243090.RB10440"/>
<keyword evidence="3" id="KW-1185">Reference proteome</keyword>
<dbReference type="AlphaFoldDB" id="Q7UEZ9"/>
<dbReference type="KEGG" id="rba:RB10440"/>
<name>Q7UEZ9_RHOBA</name>
<protein>
    <submittedName>
        <fullName evidence="2">Uncharacterized protein</fullName>
    </submittedName>
</protein>
<proteinExistence type="predicted"/>
<evidence type="ECO:0000256" key="1">
    <source>
        <dbReference type="SAM" id="MobiDB-lite"/>
    </source>
</evidence>
<dbReference type="EMBL" id="BX294151">
    <property type="protein sequence ID" value="CAD78884.1"/>
    <property type="molecule type" value="Genomic_DNA"/>
</dbReference>
<dbReference type="EnsemblBacteria" id="CAD78884">
    <property type="protein sequence ID" value="CAD78884"/>
    <property type="gene ID" value="RB10440"/>
</dbReference>
<dbReference type="InParanoid" id="Q7UEZ9"/>
<organism evidence="2 3">
    <name type="scientific">Rhodopirellula baltica (strain DSM 10527 / NCIMB 13988 / SH1)</name>
    <dbReference type="NCBI Taxonomy" id="243090"/>
    <lineage>
        <taxon>Bacteria</taxon>
        <taxon>Pseudomonadati</taxon>
        <taxon>Planctomycetota</taxon>
        <taxon>Planctomycetia</taxon>
        <taxon>Pirellulales</taxon>
        <taxon>Pirellulaceae</taxon>
        <taxon>Rhodopirellula</taxon>
    </lineage>
</organism>
<gene>
    <name evidence="2" type="ordered locus">RB10440</name>
</gene>
<evidence type="ECO:0000313" key="2">
    <source>
        <dbReference type="EMBL" id="CAD78884.1"/>
    </source>
</evidence>
<sequence length="49" mass="5098">MCLVAASNASQGEQTKKSGRSSHLSFGGWTVGIVIALTRNKGSFARLSS</sequence>
<feature type="region of interest" description="Disordered" evidence="1">
    <location>
        <begin position="1"/>
        <end position="25"/>
    </location>
</feature>
<dbReference type="HOGENOM" id="CLU_3140045_0_0_0"/>
<reference evidence="2 3" key="1">
    <citation type="journal article" date="2003" name="Proc. Natl. Acad. Sci. U.S.A.">
        <title>Complete genome sequence of the marine planctomycete Pirellula sp. strain 1.</title>
        <authorList>
            <person name="Gloeckner F.O."/>
            <person name="Kube M."/>
            <person name="Bauer M."/>
            <person name="Teeling H."/>
            <person name="Lombardot T."/>
            <person name="Ludwig W."/>
            <person name="Gade D."/>
            <person name="Beck A."/>
            <person name="Borzym K."/>
            <person name="Heitmann K."/>
            <person name="Rabus R."/>
            <person name="Schlesner H."/>
            <person name="Amann R."/>
            <person name="Reinhardt R."/>
        </authorList>
    </citation>
    <scope>NUCLEOTIDE SEQUENCE [LARGE SCALE GENOMIC DNA]</scope>
    <source>
        <strain evidence="3">DSM 10527 / NCIMB 13988 / SH1</strain>
    </source>
</reference>
<dbReference type="Proteomes" id="UP000001025">
    <property type="component" value="Chromosome"/>
</dbReference>
<accession>Q7UEZ9</accession>